<dbReference type="Pfam" id="PF20611">
    <property type="entry name" value="DUF6801"/>
    <property type="match status" value="1"/>
</dbReference>
<gene>
    <name evidence="4" type="ORF">LRS13_03020</name>
</gene>
<evidence type="ECO:0000256" key="2">
    <source>
        <dbReference type="SAM" id="SignalP"/>
    </source>
</evidence>
<dbReference type="InterPro" id="IPR046542">
    <property type="entry name" value="DUF6801"/>
</dbReference>
<organism evidence="4 5">
    <name type="scientific">Svornostia abyssi</name>
    <dbReference type="NCBI Taxonomy" id="2898438"/>
    <lineage>
        <taxon>Bacteria</taxon>
        <taxon>Bacillati</taxon>
        <taxon>Actinomycetota</taxon>
        <taxon>Thermoleophilia</taxon>
        <taxon>Solirubrobacterales</taxon>
        <taxon>Baekduiaceae</taxon>
        <taxon>Svornostia</taxon>
    </lineage>
</organism>
<accession>A0ABY5PIK8</accession>
<evidence type="ECO:0000313" key="4">
    <source>
        <dbReference type="EMBL" id="UUY04524.1"/>
    </source>
</evidence>
<dbReference type="InterPro" id="IPR013783">
    <property type="entry name" value="Ig-like_fold"/>
</dbReference>
<sequence length="487" mass="50058">MSRSIRRALVGVVASALAVIVAAPAHAGTLTQQYSCQLPLVGGQPAELKITADYPASTGAGQPTQSIDVTGTVTLKGDADVLTRLVKAGRISGVGSVLMTLRTAGIELPFRTPLRLASAPVPATGSPVLEFTGSMPGFTLPAFAATGETDSVIFQPYTLAVDGLALNLAFTDAAGGAIVLPSIGGVPDTDGNPATVDVPCTLDPPGQNRVIPPFDDPGDIVPPTRPTDLAATAEETSVALTWTASTDNVGVVGYDVFQDGVLVKTVDRPGTSITGLTPDTVYRFKVRASDAAGALSPFSEEVTVRTDAPATARYRFDLAGTSVLKTLTRGSVPLRGTIDPTLDLATGAFTADLSLFRTRARLQVLGVLPVTADIAFTQTDKTRGTLKDGVLAAQARFKILLPQLYLFGTLPIVAPDTCQTKSSSVAIMRSEAGFDALRGGRLTGTYGMSDLTGCGLLTSFISPLTKGAGNTIDLTLTPQAGGAPAAS</sequence>
<feature type="chain" id="PRO_5045465128" evidence="2">
    <location>
        <begin position="28"/>
        <end position="487"/>
    </location>
</feature>
<keyword evidence="1" id="KW-0378">Hydrolase</keyword>
<feature type="domain" description="Fibronectin type-III" evidence="3">
    <location>
        <begin position="222"/>
        <end position="309"/>
    </location>
</feature>
<protein>
    <submittedName>
        <fullName evidence="4">Fibronectin type III domain-containing protein</fullName>
    </submittedName>
</protein>
<dbReference type="InterPro" id="IPR036116">
    <property type="entry name" value="FN3_sf"/>
</dbReference>
<dbReference type="Proteomes" id="UP001058860">
    <property type="component" value="Chromosome"/>
</dbReference>
<reference evidence="5" key="1">
    <citation type="submission" date="2021-11" db="EMBL/GenBank/DDBJ databases">
        <title>Cultivation dependent microbiological survey of springs from the worlds oldest radium mine currently devoted to the extraction of radon-saturated water.</title>
        <authorList>
            <person name="Kapinusova G."/>
            <person name="Smrhova T."/>
            <person name="Strejcek M."/>
            <person name="Suman J."/>
            <person name="Jani K."/>
            <person name="Pajer P."/>
            <person name="Uhlik O."/>
        </authorList>
    </citation>
    <scope>NUCLEOTIDE SEQUENCE [LARGE SCALE GENOMIC DNA]</scope>
    <source>
        <strain evidence="5">J379</strain>
    </source>
</reference>
<keyword evidence="5" id="KW-1185">Reference proteome</keyword>
<dbReference type="RefSeq" id="WP_353865005.1">
    <property type="nucleotide sequence ID" value="NZ_CP088295.1"/>
</dbReference>
<evidence type="ECO:0000313" key="5">
    <source>
        <dbReference type="Proteomes" id="UP001058860"/>
    </source>
</evidence>
<name>A0ABY5PIK8_9ACTN</name>
<proteinExistence type="predicted"/>
<dbReference type="SUPFAM" id="SSF49265">
    <property type="entry name" value="Fibronectin type III"/>
    <property type="match status" value="1"/>
</dbReference>
<evidence type="ECO:0000256" key="1">
    <source>
        <dbReference type="ARBA" id="ARBA00023295"/>
    </source>
</evidence>
<dbReference type="Pfam" id="PF00041">
    <property type="entry name" value="fn3"/>
    <property type="match status" value="1"/>
</dbReference>
<dbReference type="Gene3D" id="2.60.40.10">
    <property type="entry name" value="Immunoglobulins"/>
    <property type="match status" value="1"/>
</dbReference>
<dbReference type="PROSITE" id="PS50853">
    <property type="entry name" value="FN3"/>
    <property type="match status" value="1"/>
</dbReference>
<dbReference type="SMART" id="SM00060">
    <property type="entry name" value="FN3"/>
    <property type="match status" value="1"/>
</dbReference>
<keyword evidence="1" id="KW-0326">Glycosidase</keyword>
<evidence type="ECO:0000259" key="3">
    <source>
        <dbReference type="PROSITE" id="PS50853"/>
    </source>
</evidence>
<feature type="signal peptide" evidence="2">
    <location>
        <begin position="1"/>
        <end position="27"/>
    </location>
</feature>
<dbReference type="EMBL" id="CP088295">
    <property type="protein sequence ID" value="UUY04524.1"/>
    <property type="molecule type" value="Genomic_DNA"/>
</dbReference>
<dbReference type="InterPro" id="IPR003961">
    <property type="entry name" value="FN3_dom"/>
</dbReference>
<dbReference type="CDD" id="cd00063">
    <property type="entry name" value="FN3"/>
    <property type="match status" value="1"/>
</dbReference>
<keyword evidence="2" id="KW-0732">Signal</keyword>